<feature type="compositionally biased region" description="Polar residues" evidence="2">
    <location>
        <begin position="1"/>
        <end position="11"/>
    </location>
</feature>
<organism evidence="4 5">
    <name type="scientific">Cylindrodendrum hubeiense</name>
    <dbReference type="NCBI Taxonomy" id="595255"/>
    <lineage>
        <taxon>Eukaryota</taxon>
        <taxon>Fungi</taxon>
        <taxon>Dikarya</taxon>
        <taxon>Ascomycota</taxon>
        <taxon>Pezizomycotina</taxon>
        <taxon>Sordariomycetes</taxon>
        <taxon>Hypocreomycetidae</taxon>
        <taxon>Hypocreales</taxon>
        <taxon>Nectriaceae</taxon>
        <taxon>Cylindrodendrum</taxon>
    </lineage>
</organism>
<dbReference type="InterPro" id="IPR036028">
    <property type="entry name" value="SH3-like_dom_sf"/>
</dbReference>
<proteinExistence type="inferred from homology"/>
<name>A0A9P5H401_9HYPO</name>
<dbReference type="CDD" id="cd00174">
    <property type="entry name" value="SH3"/>
    <property type="match status" value="1"/>
</dbReference>
<keyword evidence="3" id="KW-1133">Transmembrane helix</keyword>
<evidence type="ECO:0000256" key="2">
    <source>
        <dbReference type="SAM" id="MobiDB-lite"/>
    </source>
</evidence>
<feature type="region of interest" description="Disordered" evidence="2">
    <location>
        <begin position="268"/>
        <end position="290"/>
    </location>
</feature>
<reference evidence="4" key="1">
    <citation type="submission" date="2020-03" db="EMBL/GenBank/DDBJ databases">
        <title>Draft Genome Sequence of Cylindrodendrum hubeiense.</title>
        <authorList>
            <person name="Buettner E."/>
            <person name="Kellner H."/>
        </authorList>
    </citation>
    <scope>NUCLEOTIDE SEQUENCE</scope>
    <source>
        <strain evidence="4">IHI 201604</strain>
    </source>
</reference>
<keyword evidence="3" id="KW-0812">Transmembrane</keyword>
<dbReference type="FunFam" id="3.30.428.10:FF:000016">
    <property type="entry name" value="Scavenger mRNA decapping enzyme"/>
    <property type="match status" value="1"/>
</dbReference>
<evidence type="ECO:0000313" key="5">
    <source>
        <dbReference type="Proteomes" id="UP000722485"/>
    </source>
</evidence>
<dbReference type="AlphaFoldDB" id="A0A9P5H401"/>
<comment type="caution">
    <text evidence="4">The sequence shown here is derived from an EMBL/GenBank/DDBJ whole genome shotgun (WGS) entry which is preliminary data.</text>
</comment>
<keyword evidence="3" id="KW-0472">Membrane</keyword>
<dbReference type="EMBL" id="JAANBB010000269">
    <property type="protein sequence ID" value="KAF7545125.1"/>
    <property type="molecule type" value="Genomic_DNA"/>
</dbReference>
<dbReference type="GO" id="GO:0000290">
    <property type="term" value="P:deadenylation-dependent decapping of nuclear-transcribed mRNA"/>
    <property type="evidence" value="ECO:0007669"/>
    <property type="project" value="InterPro"/>
</dbReference>
<feature type="region of interest" description="Disordered" evidence="2">
    <location>
        <begin position="377"/>
        <end position="474"/>
    </location>
</feature>
<dbReference type="Proteomes" id="UP000722485">
    <property type="component" value="Unassembled WGS sequence"/>
</dbReference>
<dbReference type="Pfam" id="PF11969">
    <property type="entry name" value="DcpS_C"/>
    <property type="match status" value="1"/>
</dbReference>
<dbReference type="SUPFAM" id="SSF54197">
    <property type="entry name" value="HIT-like"/>
    <property type="match status" value="1"/>
</dbReference>
<dbReference type="SUPFAM" id="SSF50044">
    <property type="entry name" value="SH3-domain"/>
    <property type="match status" value="1"/>
</dbReference>
<sequence length="956" mass="103752">MSSPAPQFKAQSRSKAKHQSRSTKRTALSARTIALTLLSASPALVAAETCISLKGSTTCPAFESASISINSSSNDFPFLLYVTDRENFDSQLATYVKSTYVEKKYEDVFGCGGVDLTNSSDMYARFTTTVLCNAIVQNSISTCGLSDDQSRPLCAETCASFAQSEVYVTSDDDLCSDPRADLLGLIRSDFTICALPEGALDSSTCISGMDNESNNCGYGNSTMGLCSYCSQGGINSTDTCCYGANAEDRCKNVDLPSLTATMTFTAPTASATSDSGSSSDNDNDKDDDSNDKGLGGGAIAGIVIGALAGIALIAVALFFCVKKRQRRPVSPKGSIFNQPSPARKGGPTVMAQPAPVLPSAPKGYEVLPGGRIARMSALEGHSGNSPSHHRDDSSNAGGVGYIPTRRRGPDNSSSDEFGESPVSDTRTGILRAPPTNPRRNGSLSSGSVLNSSVPQSPTSAGGFSSPPGMTSQQSEQLPFFKDYYSSDDIHPSDRVAVLWAYQPRANDEFSLERGDMLKVVGIWDDGWATGIILNERAEDWEVRRAAQRDSGVSNTSGRRESSPVGDGEIKAFPLVLVVWTLVLSILKNVVEMGTASPTAGCGISSEGQRMATFLSLETFHDATQSPNLQRAMADVKANAEALVPRFRLDRILNQDQAGRRTSLYGHIDEQPALLILERAPFPAKPEYFTDVPATLARLQNLGANDIYHWYMARSGVEEGTGTNEDFFADLKINLIYPCTETHIKKYSKQGVRFVTETPQIYKDKIQPYMFNKREQGRLNWVFNIIEGKKEVEDVIYRTKLGEAGDEGFLLLPDLNWDRKTLGALHLLALVERRDIWSLRDLRKKHIPWLEHMKVKLIAATGEMYPSIEPDQLKLYVHYQPTYYHFHVHIVHVGLEAGATQATGKAVGLESIIETLGAMAGGDEAGMDSISMSYTLGEASELWTEIFEPLKRDGASQ</sequence>
<dbReference type="SUPFAM" id="SSF102860">
    <property type="entry name" value="mRNA decapping enzyme DcpS N-terminal domain"/>
    <property type="match status" value="1"/>
</dbReference>
<dbReference type="Gene3D" id="3.30.200.40">
    <property type="entry name" value="Scavenger mRNA decapping enzyme, N-terminal domain"/>
    <property type="match status" value="1"/>
</dbReference>
<dbReference type="GO" id="GO:0000340">
    <property type="term" value="F:RNA 7-methylguanosine cap binding"/>
    <property type="evidence" value="ECO:0007669"/>
    <property type="project" value="TreeGrafter"/>
</dbReference>
<dbReference type="Pfam" id="PF05652">
    <property type="entry name" value="DcpS"/>
    <property type="match status" value="1"/>
</dbReference>
<dbReference type="GO" id="GO:0000932">
    <property type="term" value="C:P-body"/>
    <property type="evidence" value="ECO:0007669"/>
    <property type="project" value="TreeGrafter"/>
</dbReference>
<keyword evidence="5" id="KW-1185">Reference proteome</keyword>
<dbReference type="InterPro" id="IPR008594">
    <property type="entry name" value="DcpS/DCS2"/>
</dbReference>
<feature type="region of interest" description="Disordered" evidence="2">
    <location>
        <begin position="545"/>
        <end position="564"/>
    </location>
</feature>
<feature type="compositionally biased region" description="Low complexity" evidence="2">
    <location>
        <begin position="438"/>
        <end position="453"/>
    </location>
</feature>
<dbReference type="Gene3D" id="2.30.30.40">
    <property type="entry name" value="SH3 Domains"/>
    <property type="match status" value="1"/>
</dbReference>
<evidence type="ECO:0000256" key="1">
    <source>
        <dbReference type="ARBA" id="ARBA00010208"/>
    </source>
</evidence>
<feature type="compositionally biased region" description="Polar residues" evidence="2">
    <location>
        <begin position="454"/>
        <end position="474"/>
    </location>
</feature>
<evidence type="ECO:0008006" key="6">
    <source>
        <dbReference type="Google" id="ProtNLM"/>
    </source>
</evidence>
<dbReference type="InterPro" id="IPR036265">
    <property type="entry name" value="HIT-like_sf"/>
</dbReference>
<dbReference type="OrthoDB" id="2163411at2759"/>
<evidence type="ECO:0000256" key="3">
    <source>
        <dbReference type="SAM" id="Phobius"/>
    </source>
</evidence>
<dbReference type="PANTHER" id="PTHR12978:SF0">
    <property type="entry name" value="M7GPPPX DIPHOSPHATASE"/>
    <property type="match status" value="1"/>
</dbReference>
<protein>
    <recommendedName>
        <fullName evidence="6">SH3 domain-containing protein</fullName>
    </recommendedName>
</protein>
<feature type="region of interest" description="Disordered" evidence="2">
    <location>
        <begin position="329"/>
        <end position="356"/>
    </location>
</feature>
<gene>
    <name evidence="4" type="ORF">G7Z17_g9416</name>
</gene>
<feature type="region of interest" description="Disordered" evidence="2">
    <location>
        <begin position="1"/>
        <end position="25"/>
    </location>
</feature>
<feature type="transmembrane region" description="Helical" evidence="3">
    <location>
        <begin position="298"/>
        <end position="321"/>
    </location>
</feature>
<dbReference type="PANTHER" id="PTHR12978">
    <property type="entry name" value="HISTIDINE TRIAD HIT PROTEIN MEMBER"/>
    <property type="match status" value="1"/>
</dbReference>
<accession>A0A9P5H401</accession>
<dbReference type="InterPro" id="IPR011145">
    <property type="entry name" value="Scavenger_mRNA_decap_enz_N"/>
</dbReference>
<evidence type="ECO:0000313" key="4">
    <source>
        <dbReference type="EMBL" id="KAF7545125.1"/>
    </source>
</evidence>
<dbReference type="GO" id="GO:0016787">
    <property type="term" value="F:hydrolase activity"/>
    <property type="evidence" value="ECO:0007669"/>
    <property type="project" value="InterPro"/>
</dbReference>
<feature type="compositionally biased region" description="Basic residues" evidence="2">
    <location>
        <begin position="12"/>
        <end position="24"/>
    </location>
</feature>
<dbReference type="Gene3D" id="3.30.428.10">
    <property type="entry name" value="HIT-like"/>
    <property type="match status" value="1"/>
</dbReference>
<dbReference type="GO" id="GO:0005634">
    <property type="term" value="C:nucleus"/>
    <property type="evidence" value="ECO:0007669"/>
    <property type="project" value="TreeGrafter"/>
</dbReference>
<comment type="similarity">
    <text evidence="1">Belongs to the HIT family.</text>
</comment>